<accession>A0ABY1KMB1</accession>
<dbReference type="EMBL" id="FTOB01000002">
    <property type="protein sequence ID" value="SIS48702.1"/>
    <property type="molecule type" value="Genomic_DNA"/>
</dbReference>
<dbReference type="InterPro" id="IPR017850">
    <property type="entry name" value="Alkaline_phosphatase_core_sf"/>
</dbReference>
<feature type="domain" description="Sulfatase N-terminal" evidence="4">
    <location>
        <begin position="30"/>
        <end position="344"/>
    </location>
</feature>
<dbReference type="PANTHER" id="PTHR42693">
    <property type="entry name" value="ARYLSULFATASE FAMILY MEMBER"/>
    <property type="match status" value="1"/>
</dbReference>
<dbReference type="SUPFAM" id="SSF53649">
    <property type="entry name" value="Alkaline phosphatase-like"/>
    <property type="match status" value="1"/>
</dbReference>
<gene>
    <name evidence="5" type="ORF">SAMN05421766_102303</name>
</gene>
<dbReference type="Pfam" id="PF00884">
    <property type="entry name" value="Sulfatase"/>
    <property type="match status" value="1"/>
</dbReference>
<dbReference type="CDD" id="cd16146">
    <property type="entry name" value="ARS_like"/>
    <property type="match status" value="1"/>
</dbReference>
<name>A0ABY1KMB1_9FLAO</name>
<evidence type="ECO:0000259" key="4">
    <source>
        <dbReference type="Pfam" id="PF00884"/>
    </source>
</evidence>
<dbReference type="PANTHER" id="PTHR42693:SF53">
    <property type="entry name" value="ENDO-4-O-SULFATASE"/>
    <property type="match status" value="1"/>
</dbReference>
<reference evidence="5 6" key="1">
    <citation type="submission" date="2017-01" db="EMBL/GenBank/DDBJ databases">
        <authorList>
            <person name="Varghese N."/>
            <person name="Submissions S."/>
        </authorList>
    </citation>
    <scope>NUCLEOTIDE SEQUENCE [LARGE SCALE GENOMIC DNA]</scope>
    <source>
        <strain evidence="5 6">DSM 2061</strain>
    </source>
</reference>
<dbReference type="Proteomes" id="UP000185728">
    <property type="component" value="Unassembled WGS sequence"/>
</dbReference>
<dbReference type="InterPro" id="IPR000917">
    <property type="entry name" value="Sulfatase_N"/>
</dbReference>
<comment type="similarity">
    <text evidence="1">Belongs to the sulfatase family.</text>
</comment>
<sequence>MGILSKVMYAWALGSSLLGTMAMAQTDKKPNVIIILTDDQGYGDIAAHGNKVIQTPTMDKLHDEGVRFTNFHSGTTCAPSRSGLLTGADGNRAGVWHTIGGASLLREKFVLMPQVFEDNGYATGMYGKWHLGDAYPYRPQDRGFQETVVHGGGGVGQTPDYWQNNYFDDTYWRNGVPEKFEGYCTDIFFSEAMDFMERKKDHPFFLYISLNAPHGPLNVPQKYYDMYKGEKTINDDQKAYYGMITNIDDNIALLDKKLEVLGLKDNTILIFMTDNGTQTGHKVVKGKVQGYNAGMRGHKGSQYEGGHRVPFLMRWKDGKLTGGRSIDQLAMNFDVLPTLIDLCDLGKVPNLGYDGKSLAPLLNKEVEKLPHRYCVVDNNRLQQPVKWRMSAVMDDDWRLIDGKELYHIRKDPGQEKDIASKHPEKVREMREAYEKWWDYTSRDFSHYEAYKIGVPTIQETAITVHDLHSSDPIAWNQSYIRNPESGKKPAFADGFYMIDVQRDGYYEIELRRWPKESNLAFNATPPQLGQAEKWYNVRPEGVSYPLKSASLDIDALHLDSPVDMKSTNVTFKTYLVKGRKHLKANFTREDGVRFGAFYVYLRKVGALSDQKDTK</sequence>
<dbReference type="Gene3D" id="3.30.1120.10">
    <property type="match status" value="1"/>
</dbReference>
<feature type="chain" id="PRO_5046838999" evidence="3">
    <location>
        <begin position="25"/>
        <end position="614"/>
    </location>
</feature>
<feature type="signal peptide" evidence="3">
    <location>
        <begin position="1"/>
        <end position="24"/>
    </location>
</feature>
<evidence type="ECO:0000256" key="1">
    <source>
        <dbReference type="ARBA" id="ARBA00008779"/>
    </source>
</evidence>
<dbReference type="InterPro" id="IPR050738">
    <property type="entry name" value="Sulfatase"/>
</dbReference>
<keyword evidence="6" id="KW-1185">Reference proteome</keyword>
<dbReference type="Gene3D" id="3.40.720.10">
    <property type="entry name" value="Alkaline Phosphatase, subunit A"/>
    <property type="match status" value="1"/>
</dbReference>
<evidence type="ECO:0000256" key="2">
    <source>
        <dbReference type="ARBA" id="ARBA00022801"/>
    </source>
</evidence>
<evidence type="ECO:0000256" key="3">
    <source>
        <dbReference type="SAM" id="SignalP"/>
    </source>
</evidence>
<keyword evidence="3" id="KW-0732">Signal</keyword>
<evidence type="ECO:0000313" key="6">
    <source>
        <dbReference type="Proteomes" id="UP000185728"/>
    </source>
</evidence>
<proteinExistence type="inferred from homology"/>
<protein>
    <submittedName>
        <fullName evidence="5">Arylsulfatase A</fullName>
    </submittedName>
</protein>
<evidence type="ECO:0000313" key="5">
    <source>
        <dbReference type="EMBL" id="SIS48702.1"/>
    </source>
</evidence>
<dbReference type="RefSeq" id="WP_083690382.1">
    <property type="nucleotide sequence ID" value="NZ_FTOB01000002.1"/>
</dbReference>
<organism evidence="5 6">
    <name type="scientific">Zobellia uliginosa</name>
    <dbReference type="NCBI Taxonomy" id="143224"/>
    <lineage>
        <taxon>Bacteria</taxon>
        <taxon>Pseudomonadati</taxon>
        <taxon>Bacteroidota</taxon>
        <taxon>Flavobacteriia</taxon>
        <taxon>Flavobacteriales</taxon>
        <taxon>Flavobacteriaceae</taxon>
        <taxon>Zobellia</taxon>
    </lineage>
</organism>
<keyword evidence="2" id="KW-0378">Hydrolase</keyword>
<comment type="caution">
    <text evidence="5">The sequence shown here is derived from an EMBL/GenBank/DDBJ whole genome shotgun (WGS) entry which is preliminary data.</text>
</comment>